<dbReference type="InterPro" id="IPR000073">
    <property type="entry name" value="AB_hydrolase_1"/>
</dbReference>
<dbReference type="GO" id="GO:0016787">
    <property type="term" value="F:hydrolase activity"/>
    <property type="evidence" value="ECO:0007669"/>
    <property type="project" value="UniProtKB-KW"/>
</dbReference>
<evidence type="ECO:0000313" key="2">
    <source>
        <dbReference type="EMBL" id="XBO36887.1"/>
    </source>
</evidence>
<feature type="domain" description="AB hydrolase-1" evidence="1">
    <location>
        <begin position="37"/>
        <end position="280"/>
    </location>
</feature>
<evidence type="ECO:0000259" key="1">
    <source>
        <dbReference type="Pfam" id="PF12697"/>
    </source>
</evidence>
<dbReference type="SUPFAM" id="SSF53474">
    <property type="entry name" value="alpha/beta-Hydrolases"/>
    <property type="match status" value="1"/>
</dbReference>
<dbReference type="InterPro" id="IPR050228">
    <property type="entry name" value="Carboxylesterase_BioH"/>
</dbReference>
<reference evidence="2" key="1">
    <citation type="submission" date="2024-05" db="EMBL/GenBank/DDBJ databases">
        <authorList>
            <person name="Kim S."/>
            <person name="Heo J."/>
            <person name="Choi H."/>
            <person name="Choi Y."/>
            <person name="Kwon S.-W."/>
            <person name="Kim Y."/>
        </authorList>
    </citation>
    <scope>NUCLEOTIDE SEQUENCE</scope>
    <source>
        <strain evidence="2">KACC 23698</strain>
    </source>
</reference>
<protein>
    <submittedName>
        <fullName evidence="2">Alpha/beta hydrolase</fullName>
    </submittedName>
</protein>
<dbReference type="Gene3D" id="3.40.50.1820">
    <property type="entry name" value="alpha/beta hydrolase"/>
    <property type="match status" value="1"/>
</dbReference>
<accession>A0AAU7J944</accession>
<sequence length="302" mass="32625">MAESSAEGFESVFTSAQDGLRLHARDYGDRAGERLPVVCLPGLTRNALDFHDLALALSRHRRRPRRVVALDYRGRGLSEWDPEWKNYDVKVETGDVLAQLAALGVEAAVAVGTSRGGLIAMAMAAARPGLLRGVVMNDIGPVIEAKGLIRIRSYVGKLPTPRTMDEAAELLKRISDARFPALSDEDWRVLASGSFVEDKGVLRPSYDPALMKPLAGLDLEAPLPTLWPLFGALERLPLLAIRGERSDLLSPETLDAMEAAHPGMERWIVPGQGHAPLLRDAPTMARIAGFVAAVEDGEAVAA</sequence>
<proteinExistence type="predicted"/>
<dbReference type="AlphaFoldDB" id="A0AAU7J944"/>
<dbReference type="PANTHER" id="PTHR43194">
    <property type="entry name" value="HYDROLASE ALPHA/BETA FOLD FAMILY"/>
    <property type="match status" value="1"/>
</dbReference>
<dbReference type="PANTHER" id="PTHR43194:SF2">
    <property type="entry name" value="PEROXISOMAL MEMBRANE PROTEIN LPX1"/>
    <property type="match status" value="1"/>
</dbReference>
<keyword evidence="2" id="KW-0378">Hydrolase</keyword>
<organism evidence="2">
    <name type="scientific">Alsobacter sp. KACC 23698</name>
    <dbReference type="NCBI Taxonomy" id="3149229"/>
    <lineage>
        <taxon>Bacteria</taxon>
        <taxon>Pseudomonadati</taxon>
        <taxon>Pseudomonadota</taxon>
        <taxon>Alphaproteobacteria</taxon>
        <taxon>Hyphomicrobiales</taxon>
        <taxon>Alsobacteraceae</taxon>
        <taxon>Alsobacter</taxon>
    </lineage>
</organism>
<dbReference type="EMBL" id="CP157484">
    <property type="protein sequence ID" value="XBO36887.1"/>
    <property type="molecule type" value="Genomic_DNA"/>
</dbReference>
<dbReference type="Pfam" id="PF12697">
    <property type="entry name" value="Abhydrolase_6"/>
    <property type="match status" value="1"/>
</dbReference>
<gene>
    <name evidence="2" type="ORF">ABEG18_14175</name>
</gene>
<name>A0AAU7J944_9HYPH</name>
<dbReference type="RefSeq" id="WP_406853704.1">
    <property type="nucleotide sequence ID" value="NZ_CP157484.1"/>
</dbReference>
<dbReference type="InterPro" id="IPR029058">
    <property type="entry name" value="AB_hydrolase_fold"/>
</dbReference>